<keyword evidence="1" id="KW-0934">Plastid</keyword>
<protein>
    <submittedName>
        <fullName evidence="1">Uncharacterized protein</fullName>
    </submittedName>
</protein>
<reference evidence="1" key="1">
    <citation type="journal article" date="2019" name="Mol. Phylogenet. Evol.">
        <title>Morphological evolution and classification of the red algal order Ceramiales inferred using plastid phylogenomics.</title>
        <authorList>
            <person name="Diaz-Tapia P."/>
            <person name="Pasella M.M."/>
            <person name="Verbruggen H."/>
            <person name="Maggs C.A."/>
        </authorList>
    </citation>
    <scope>NUCLEOTIDE SEQUENCE</scope>
    <source>
        <strain evidence="1">PD1141</strain>
    </source>
</reference>
<accession>A0A4D6X040</accession>
<proteinExistence type="predicted"/>
<reference evidence="1" key="2">
    <citation type="submission" date="2019-04" db="EMBL/GenBank/DDBJ databases">
        <authorList>
            <person name="Pasella M."/>
        </authorList>
    </citation>
    <scope>NUCLEOTIDE SEQUENCE</scope>
    <source>
        <strain evidence="1">PD1141</strain>
    </source>
</reference>
<gene>
    <name evidence="1" type="primary">orf41</name>
</gene>
<dbReference type="AlphaFoldDB" id="A0A4D6X040"/>
<sequence>MYNYLNKLYYNTFIFNYRIICLTLKEAIFIHKQIIYKNTKK</sequence>
<evidence type="ECO:0000313" key="1">
    <source>
        <dbReference type="EMBL" id="QCI09163.1"/>
    </source>
</evidence>
<geneLocation type="plastid" evidence="1"/>
<dbReference type="EMBL" id="MK814743">
    <property type="protein sequence ID" value="QCI09163.1"/>
    <property type="molecule type" value="Genomic_DNA"/>
</dbReference>
<organism evidence="1">
    <name type="scientific">Inkyuleea mariana</name>
    <dbReference type="NCBI Taxonomy" id="123988"/>
    <lineage>
        <taxon>Eukaryota</taxon>
        <taxon>Rhodophyta</taxon>
        <taxon>Florideophyceae</taxon>
        <taxon>Rhodymeniophycidae</taxon>
        <taxon>Ceramiales</taxon>
        <taxon>Ceramiaceae</taxon>
        <taxon>Inkyuleea</taxon>
    </lineage>
</organism>
<name>A0A4D6X040_9FLOR</name>